<protein>
    <submittedName>
        <fullName evidence="1">Type IV pilus biogenesis protein PilM</fullName>
    </submittedName>
</protein>
<dbReference type="EMBL" id="CP000719">
    <property type="protein sequence ID" value="ABS45670.1"/>
    <property type="molecule type" value="Genomic_DNA"/>
</dbReference>
<dbReference type="RefSeq" id="WP_011988514.1">
    <property type="nucleotide sequence ID" value="NC_009705.1"/>
</dbReference>
<dbReference type="HOGENOM" id="CLU_144873_0_0_6"/>
<dbReference type="Proteomes" id="UP000002412">
    <property type="component" value="Plasmid p_153kb"/>
</dbReference>
<proteinExistence type="predicted"/>
<dbReference type="Gene3D" id="3.30.1300.90">
    <property type="entry name" value="PilM protein, N-terminal domain"/>
    <property type="match status" value="1"/>
</dbReference>
<dbReference type="InterPro" id="IPR009987">
    <property type="entry name" value="IM_PilM"/>
</dbReference>
<dbReference type="KEGG" id="ypi:YpsIP31758_B0012"/>
<reference evidence="1 2" key="1">
    <citation type="journal article" date="2007" name="PLoS Genet.">
        <title>The complete genome sequence of Yersinia pseudotuberculosis IP31758, the causative agent of Far East scarlet-like fever.</title>
        <authorList>
            <person name="Eppinger M."/>
            <person name="Rosovitz M.J."/>
            <person name="Fricke W.F."/>
            <person name="Rasko D.A."/>
            <person name="Kokorina G."/>
            <person name="Fayolle C."/>
            <person name="Lindler L.E."/>
            <person name="Carniel E."/>
            <person name="Ravel J."/>
        </authorList>
    </citation>
    <scope>NUCLEOTIDE SEQUENCE [LARGE SCALE GENOMIC DNA]</scope>
    <source>
        <strain evidence="1 2">IP 31758</strain>
        <plasmid evidence="2">Plasmid plasmid_153kb</plasmid>
    </source>
</reference>
<accession>A0A0U1QTG1</accession>
<keyword evidence="1" id="KW-0614">Plasmid</keyword>
<name>A0A0U1QTG1_YERP3</name>
<dbReference type="Pfam" id="PF07419">
    <property type="entry name" value="PilM"/>
    <property type="match status" value="1"/>
</dbReference>
<gene>
    <name evidence="1" type="ordered locus">YpsIP31758_B0012</name>
</gene>
<evidence type="ECO:0000313" key="2">
    <source>
        <dbReference type="Proteomes" id="UP000002412"/>
    </source>
</evidence>
<sequence length="152" mass="16719">MGYGYLVMILVFGIMMNSDSFLAENTQSNTETQERLELDVLSTQIFIYRGSVRNYLESHPTQEGGVADTALSLPSGFIKDTRIKNLFNAGTAYVYCNAECPTGLESALSEKSDGSLMVGRKQNGYFYVKGEANKDILLSTNIANGDVVYIVK</sequence>
<dbReference type="AlphaFoldDB" id="A0A0U1QTG1"/>
<geneLocation type="plasmid" evidence="2">
    <name>plasmid_153kb</name>
</geneLocation>
<dbReference type="InterPro" id="IPR041883">
    <property type="entry name" value="PilM_N-ter"/>
</dbReference>
<organism evidence="1 2">
    <name type="scientific">Yersinia pseudotuberculosis serotype O:1b (strain IP 31758)</name>
    <dbReference type="NCBI Taxonomy" id="349747"/>
    <lineage>
        <taxon>Bacteria</taxon>
        <taxon>Pseudomonadati</taxon>
        <taxon>Pseudomonadota</taxon>
        <taxon>Gammaproteobacteria</taxon>
        <taxon>Enterobacterales</taxon>
        <taxon>Yersiniaceae</taxon>
        <taxon>Yersinia</taxon>
    </lineage>
</organism>
<evidence type="ECO:0000313" key="1">
    <source>
        <dbReference type="EMBL" id="ABS45670.1"/>
    </source>
</evidence>